<comment type="caution">
    <text evidence="1">The sequence shown here is derived from an EMBL/GenBank/DDBJ whole genome shotgun (WGS) entry which is preliminary data.</text>
</comment>
<dbReference type="Proteomes" id="UP000315295">
    <property type="component" value="Unassembled WGS sequence"/>
</dbReference>
<dbReference type="AlphaFoldDB" id="A0A540MEW5"/>
<accession>A0A540MEW5</accession>
<organism evidence="1 2">
    <name type="scientific">Malus baccata</name>
    <name type="common">Siberian crab apple</name>
    <name type="synonym">Pyrus baccata</name>
    <dbReference type="NCBI Taxonomy" id="106549"/>
    <lineage>
        <taxon>Eukaryota</taxon>
        <taxon>Viridiplantae</taxon>
        <taxon>Streptophyta</taxon>
        <taxon>Embryophyta</taxon>
        <taxon>Tracheophyta</taxon>
        <taxon>Spermatophyta</taxon>
        <taxon>Magnoliopsida</taxon>
        <taxon>eudicotyledons</taxon>
        <taxon>Gunneridae</taxon>
        <taxon>Pentapetalae</taxon>
        <taxon>rosids</taxon>
        <taxon>fabids</taxon>
        <taxon>Rosales</taxon>
        <taxon>Rosaceae</taxon>
        <taxon>Amygdaloideae</taxon>
        <taxon>Maleae</taxon>
        <taxon>Malus</taxon>
    </lineage>
</organism>
<evidence type="ECO:0000313" key="1">
    <source>
        <dbReference type="EMBL" id="TQD97287.1"/>
    </source>
</evidence>
<name>A0A540MEW5_MALBA</name>
<protein>
    <submittedName>
        <fullName evidence="1">Uncharacterized protein</fullName>
    </submittedName>
</protein>
<gene>
    <name evidence="1" type="ORF">C1H46_017128</name>
</gene>
<keyword evidence="2" id="KW-1185">Reference proteome</keyword>
<evidence type="ECO:0000313" key="2">
    <source>
        <dbReference type="Proteomes" id="UP000315295"/>
    </source>
</evidence>
<proteinExistence type="predicted"/>
<dbReference type="EMBL" id="VIEB01000276">
    <property type="protein sequence ID" value="TQD97287.1"/>
    <property type="molecule type" value="Genomic_DNA"/>
</dbReference>
<sequence length="136" mass="14443">MGSNLNVNNAILLIHFRDEGFDTITSSGSENLAEPLLGVSEILVVEPLGGFRVLGLSSGHKLLGTLILLLGTLTLGLDGLEETPGRVRLELEVAVLAANDPGDDELLDEGILVELGGVGFGLGLQWRECDVELLRR</sequence>
<reference evidence="1 2" key="1">
    <citation type="journal article" date="2019" name="G3 (Bethesda)">
        <title>Sequencing of a Wild Apple (Malus baccata) Genome Unravels the Differences Between Cultivated and Wild Apple Species Regarding Disease Resistance and Cold Tolerance.</title>
        <authorList>
            <person name="Chen X."/>
        </authorList>
    </citation>
    <scope>NUCLEOTIDE SEQUENCE [LARGE SCALE GENOMIC DNA]</scope>
    <source>
        <strain evidence="2">cv. Shandingzi</strain>
        <tissue evidence="1">Leaves</tissue>
    </source>
</reference>